<dbReference type="EMBL" id="JAHFXF010000188">
    <property type="protein sequence ID" value="KAG9693611.1"/>
    <property type="molecule type" value="Genomic_DNA"/>
</dbReference>
<sequence>MNDTEDVDMPDAGDESDNSSIISVTTPPSDILRSYTAIDPPRLPHSTIINGEPHLTDWHQHSWRYTARKDPNSTGFEVRQLHIDTFDGYEVPDWNNMFYWPPKYKLGPPTNDADWHGIVAKWGFPILEKAGFLNYCPSDEDDYAEPIGRLARVRNPDMDDDMRIHPVFRRDMWCGIDDEEYQLLEPALLLASALLDDPGTLAFFYAISDLESMTEFEDEVHGKCKVATVPATLSNAQETEVCRKIFAMRDWLEWKFAPLPEMVKVNAMALTDWRDDKHGNRLKASNEHCYQSTIYVCRTFLDILQRYDDDFSNDTNNHRQALEAYLDTANVSKSRRPKQIDPVSAYERTIFQLADTIVHEFCHAFNGAYFPNRNDGAPTEPWIQGNRSNELGHALIVHLLGGDPSAMLRYSDSQIKEFEQGCSIPFGFWFSKQWDLWRDKADVEKTTTADKDEAFNTAQVFYPVPQKYIHNMSTKETWVHQVPRYGLAALRLPRLEEWAITQRRSA</sequence>
<reference evidence="2" key="1">
    <citation type="journal article" date="2021" name="J Fungi (Basel)">
        <title>Virulence traits and population genomics of the black yeast Aureobasidium melanogenum.</title>
        <authorList>
            <person name="Cernosa A."/>
            <person name="Sun X."/>
            <person name="Gostincar C."/>
            <person name="Fang C."/>
            <person name="Gunde-Cimerman N."/>
            <person name="Song Z."/>
        </authorList>
    </citation>
    <scope>NUCLEOTIDE SEQUENCE</scope>
    <source>
        <strain evidence="2">EXF-9911</strain>
    </source>
</reference>
<reference evidence="2" key="2">
    <citation type="submission" date="2021-08" db="EMBL/GenBank/DDBJ databases">
        <authorList>
            <person name="Gostincar C."/>
            <person name="Sun X."/>
            <person name="Song Z."/>
            <person name="Gunde-Cimerman N."/>
        </authorList>
    </citation>
    <scope>NUCLEOTIDE SEQUENCE</scope>
    <source>
        <strain evidence="2">EXF-9911</strain>
    </source>
</reference>
<evidence type="ECO:0000313" key="2">
    <source>
        <dbReference type="EMBL" id="KAG9693611.1"/>
    </source>
</evidence>
<dbReference type="OrthoDB" id="10254945at2759"/>
<evidence type="ECO:0000256" key="1">
    <source>
        <dbReference type="SAM" id="MobiDB-lite"/>
    </source>
</evidence>
<organism evidence="2 3">
    <name type="scientific">Aureobasidium melanogenum</name>
    <name type="common">Aureobasidium pullulans var. melanogenum</name>
    <dbReference type="NCBI Taxonomy" id="46634"/>
    <lineage>
        <taxon>Eukaryota</taxon>
        <taxon>Fungi</taxon>
        <taxon>Dikarya</taxon>
        <taxon>Ascomycota</taxon>
        <taxon>Pezizomycotina</taxon>
        <taxon>Dothideomycetes</taxon>
        <taxon>Dothideomycetidae</taxon>
        <taxon>Dothideales</taxon>
        <taxon>Saccotheciaceae</taxon>
        <taxon>Aureobasidium</taxon>
    </lineage>
</organism>
<comment type="caution">
    <text evidence="2">The sequence shown here is derived from an EMBL/GenBank/DDBJ whole genome shotgun (WGS) entry which is preliminary data.</text>
</comment>
<name>A0A9P8ELT8_AURME</name>
<dbReference type="Proteomes" id="UP000779574">
    <property type="component" value="Unassembled WGS sequence"/>
</dbReference>
<evidence type="ECO:0000313" key="3">
    <source>
        <dbReference type="Proteomes" id="UP000779574"/>
    </source>
</evidence>
<feature type="compositionally biased region" description="Polar residues" evidence="1">
    <location>
        <begin position="18"/>
        <end position="27"/>
    </location>
</feature>
<protein>
    <submittedName>
        <fullName evidence="2">Uncharacterized protein</fullName>
    </submittedName>
</protein>
<feature type="non-terminal residue" evidence="2">
    <location>
        <position position="506"/>
    </location>
</feature>
<feature type="region of interest" description="Disordered" evidence="1">
    <location>
        <begin position="1"/>
        <end position="27"/>
    </location>
</feature>
<proteinExistence type="predicted"/>
<accession>A0A9P8ELT8</accession>
<dbReference type="AlphaFoldDB" id="A0A9P8ELT8"/>
<feature type="compositionally biased region" description="Acidic residues" evidence="1">
    <location>
        <begin position="1"/>
        <end position="17"/>
    </location>
</feature>
<gene>
    <name evidence="2" type="ORF">KCU76_g5845</name>
</gene>